<dbReference type="PATRIC" id="fig|158500.4.peg.4051"/>
<dbReference type="Proteomes" id="UP000024329">
    <property type="component" value="Unassembled WGS sequence"/>
</dbReference>
<proteinExistence type="predicted"/>
<dbReference type="STRING" id="158500.BES08_17080"/>
<dbReference type="RefSeq" id="WP_036528108.1">
    <property type="nucleotide sequence ID" value="NZ_JFYZ01000024.1"/>
</dbReference>
<dbReference type="InterPro" id="IPR014937">
    <property type="entry name" value="DUF1810"/>
</dbReference>
<evidence type="ECO:0008006" key="3">
    <source>
        <dbReference type="Google" id="ProtNLM"/>
    </source>
</evidence>
<organism evidence="1 2">
    <name type="scientific">Novosphingobium resinovorum</name>
    <dbReference type="NCBI Taxonomy" id="158500"/>
    <lineage>
        <taxon>Bacteria</taxon>
        <taxon>Pseudomonadati</taxon>
        <taxon>Pseudomonadota</taxon>
        <taxon>Alphaproteobacteria</taxon>
        <taxon>Sphingomonadales</taxon>
        <taxon>Sphingomonadaceae</taxon>
        <taxon>Novosphingobium</taxon>
    </lineage>
</organism>
<dbReference type="EMBL" id="JFYZ01000024">
    <property type="protein sequence ID" value="EZP79542.1"/>
    <property type="molecule type" value="Genomic_DNA"/>
</dbReference>
<gene>
    <name evidence="1" type="ORF">BV97_03980</name>
</gene>
<dbReference type="SUPFAM" id="SSF140736">
    <property type="entry name" value="Rv1873-like"/>
    <property type="match status" value="1"/>
</dbReference>
<name>A0A031JT41_9SPHN</name>
<sequence length="148" mass="16622">MMNLERFVTAQDAIFGEVRAELAHGEKRTHWMWFVFPQVAGLGSSPMARRYAVETLDEARRYLSHPVLRQRLDETTRLMLGWAGRRSATGILGTVDAMKFASSMTLFELAAMGTDGAGQFAHALDAFCQGRRDERTLQLLHLTSHHAS</sequence>
<comment type="caution">
    <text evidence="1">The sequence shown here is derived from an EMBL/GenBank/DDBJ whole genome shotgun (WGS) entry which is preliminary data.</text>
</comment>
<dbReference type="eggNOG" id="COG5579">
    <property type="taxonomic scope" value="Bacteria"/>
</dbReference>
<accession>A0A031JT41</accession>
<evidence type="ECO:0000313" key="1">
    <source>
        <dbReference type="EMBL" id="EZP79542.1"/>
    </source>
</evidence>
<dbReference type="AlphaFoldDB" id="A0A031JT41"/>
<dbReference type="PIRSF" id="PIRSF008546">
    <property type="entry name" value="UCP008546"/>
    <property type="match status" value="1"/>
</dbReference>
<dbReference type="InterPro" id="IPR036287">
    <property type="entry name" value="Rv1873-like_sf"/>
</dbReference>
<evidence type="ECO:0000313" key="2">
    <source>
        <dbReference type="Proteomes" id="UP000024329"/>
    </source>
</evidence>
<reference evidence="1 2" key="1">
    <citation type="submission" date="2014-03" db="EMBL/GenBank/DDBJ databases">
        <title>Whole genome sequence of Novosphingobium resinovorum KF1.</title>
        <authorList>
            <person name="Gan H.M."/>
            <person name="Gan H.Y."/>
            <person name="Chew T.H."/>
            <person name="Savka M.A."/>
        </authorList>
    </citation>
    <scope>NUCLEOTIDE SEQUENCE [LARGE SCALE GENOMIC DNA]</scope>
    <source>
        <strain evidence="1 2">KF1</strain>
    </source>
</reference>
<protein>
    <recommendedName>
        <fullName evidence="3">Calpastatin</fullName>
    </recommendedName>
</protein>
<dbReference type="Pfam" id="PF08837">
    <property type="entry name" value="DUF1810"/>
    <property type="match status" value="1"/>
</dbReference>
<dbReference type="Gene3D" id="1.25.40.380">
    <property type="entry name" value="Protein of unknown function DUF1810"/>
    <property type="match status" value="1"/>
</dbReference>